<dbReference type="Gene3D" id="3.40.30.10">
    <property type="entry name" value="Glutaredoxin"/>
    <property type="match status" value="1"/>
</dbReference>
<protein>
    <submittedName>
        <fullName evidence="2">TSA antioxidant enzyme</fullName>
    </submittedName>
</protein>
<evidence type="ECO:0000256" key="1">
    <source>
        <dbReference type="SAM" id="MobiDB-lite"/>
    </source>
</evidence>
<dbReference type="PANTHER" id="PTHR28630">
    <property type="match status" value="1"/>
</dbReference>
<organism evidence="2 3">
    <name type="scientific">Pyrrhoderma noxium</name>
    <dbReference type="NCBI Taxonomy" id="2282107"/>
    <lineage>
        <taxon>Eukaryota</taxon>
        <taxon>Fungi</taxon>
        <taxon>Dikarya</taxon>
        <taxon>Basidiomycota</taxon>
        <taxon>Agaricomycotina</taxon>
        <taxon>Agaricomycetes</taxon>
        <taxon>Hymenochaetales</taxon>
        <taxon>Hymenochaetaceae</taxon>
        <taxon>Pyrrhoderma</taxon>
    </lineage>
</organism>
<accession>A0A286U9E2</accession>
<dbReference type="AlphaFoldDB" id="A0A286U9E2"/>
<dbReference type="EMBL" id="NBII01000008">
    <property type="protein sequence ID" value="PAV16169.1"/>
    <property type="molecule type" value="Genomic_DNA"/>
</dbReference>
<dbReference type="CDD" id="cd02970">
    <property type="entry name" value="PRX_like2"/>
    <property type="match status" value="1"/>
</dbReference>
<name>A0A286U9E2_9AGAM</name>
<gene>
    <name evidence="2" type="ORF">PNOK_0778900</name>
</gene>
<sequence>MATPTPSPVSPPSPGKRSSLCKHPFASLTELRRRQRSYSYSNGSPGLQTGTNENSGRWAPTGSGSTASFDIPLSPHLSEKVFPRAIARRYTLDVALPEPGSSFFSFDIVSGEKPFGSSGLSSECRTADQDRQEALNKLTTRSNMNVRKSVSCEKSIETANKNTSSNTDGGRIHHDHQSRYSHIAMLLRDSTSRLSPQNGRKPRTKSHYIPRKASALSYMYSRTPTPELSAGSSSGSLSSSSSYLEPTGISSQTQTPQVAEFIDNPPDQAPSSTNIVKKLWSRRSLGSLPSLRGKQSMNFKDLPPLPTTPIPRPDRAPIIPYIRESALASLSDITLPKSNATTPKKSKTPTPIKVIVTSEISPRPPLTRSQSDLPPKLPPKNVDNLDAGIWAPTRKGRLFSFSSCSMLKSRVDLYECKKPVPQPEFSEDLFSEYYKPNSDELQTIGSHSVITETGVRIRFGDLWARQKTLVVFIRHFRASACQDYVRSIASEVDVEALDRAGLKIVLIGLGPHHLITPYKQLTQTPFPVYTDPTLAVHKALGMNLRTTDPGPDSECGYYVGNSIPPTTGGGSSKLGRGLTRLRRKLTTFPLFERAGDPNQLGGEFVLGPDPSRPGSEVCTFAHRMRNTRAHAPVLDVISASGVYTAGARRIRNYGSLQGRHSRSNGHRESMEDEDAWMARRRNSLMRLRRKRQCRRAGGVDAANVANSFDDSSTLDLSENKKRVSIVEEEREEDDLNEIYASTHRRTYGLHLTITQ</sequence>
<feature type="region of interest" description="Disordered" evidence="1">
    <location>
        <begin position="1"/>
        <end position="63"/>
    </location>
</feature>
<feature type="region of interest" description="Disordered" evidence="1">
    <location>
        <begin position="224"/>
        <end position="255"/>
    </location>
</feature>
<dbReference type="Proteomes" id="UP000217199">
    <property type="component" value="Unassembled WGS sequence"/>
</dbReference>
<feature type="region of interest" description="Disordered" evidence="1">
    <location>
        <begin position="190"/>
        <end position="211"/>
    </location>
</feature>
<dbReference type="InterPro" id="IPR032801">
    <property type="entry name" value="PXL2A/B/C"/>
</dbReference>
<feature type="compositionally biased region" description="Basic residues" evidence="1">
    <location>
        <begin position="200"/>
        <end position="210"/>
    </location>
</feature>
<evidence type="ECO:0000313" key="2">
    <source>
        <dbReference type="EMBL" id="PAV16169.1"/>
    </source>
</evidence>
<feature type="compositionally biased region" description="Low complexity" evidence="1">
    <location>
        <begin position="228"/>
        <end position="242"/>
    </location>
</feature>
<dbReference type="OrthoDB" id="40334at2759"/>
<evidence type="ECO:0000313" key="3">
    <source>
        <dbReference type="Proteomes" id="UP000217199"/>
    </source>
</evidence>
<comment type="caution">
    <text evidence="2">The sequence shown here is derived from an EMBL/GenBank/DDBJ whole genome shotgun (WGS) entry which is preliminary data.</text>
</comment>
<keyword evidence="3" id="KW-1185">Reference proteome</keyword>
<feature type="compositionally biased region" description="Polar residues" evidence="1">
    <location>
        <begin position="37"/>
        <end position="55"/>
    </location>
</feature>
<dbReference type="STRING" id="2282107.A0A286U9E2"/>
<dbReference type="InParanoid" id="A0A286U9E2"/>
<feature type="region of interest" description="Disordered" evidence="1">
    <location>
        <begin position="290"/>
        <end position="314"/>
    </location>
</feature>
<proteinExistence type="predicted"/>
<dbReference type="Pfam" id="PF13911">
    <property type="entry name" value="AhpC-TSA_2"/>
    <property type="match status" value="1"/>
</dbReference>
<feature type="region of interest" description="Disordered" evidence="1">
    <location>
        <begin position="359"/>
        <end position="378"/>
    </location>
</feature>
<dbReference type="PANTHER" id="PTHR28630:SF3">
    <property type="entry name" value="PEROXIREDOXIN-LIKE 2C"/>
    <property type="match status" value="1"/>
</dbReference>
<feature type="compositionally biased region" description="Pro residues" evidence="1">
    <location>
        <begin position="1"/>
        <end position="14"/>
    </location>
</feature>
<reference evidence="2 3" key="1">
    <citation type="journal article" date="2017" name="Mol. Ecol.">
        <title>Comparative and population genomic landscape of Phellinus noxius: A hypervariable fungus causing root rot in trees.</title>
        <authorList>
            <person name="Chung C.L."/>
            <person name="Lee T.J."/>
            <person name="Akiba M."/>
            <person name="Lee H.H."/>
            <person name="Kuo T.H."/>
            <person name="Liu D."/>
            <person name="Ke H.M."/>
            <person name="Yokoi T."/>
            <person name="Roa M.B."/>
            <person name="Lu M.J."/>
            <person name="Chang Y.Y."/>
            <person name="Ann P.J."/>
            <person name="Tsai J.N."/>
            <person name="Chen C.Y."/>
            <person name="Tzean S.S."/>
            <person name="Ota Y."/>
            <person name="Hattori T."/>
            <person name="Sahashi N."/>
            <person name="Liou R.F."/>
            <person name="Kikuchi T."/>
            <person name="Tsai I.J."/>
        </authorList>
    </citation>
    <scope>NUCLEOTIDE SEQUENCE [LARGE SCALE GENOMIC DNA]</scope>
    <source>
        <strain evidence="2 3">FFPRI411160</strain>
    </source>
</reference>